<reference evidence="2 3" key="1">
    <citation type="submission" date="2017-06" db="EMBL/GenBank/DDBJ databases">
        <authorList>
            <person name="Kim H.J."/>
            <person name="Triplett B.A."/>
        </authorList>
    </citation>
    <scope>NUCLEOTIDE SEQUENCE [LARGE SCALE GENOMIC DNA]</scope>
    <source>
        <strain evidence="2 3">SCA</strain>
    </source>
</reference>
<dbReference type="GO" id="GO:0003677">
    <property type="term" value="F:DNA binding"/>
    <property type="evidence" value="ECO:0007669"/>
    <property type="project" value="InterPro"/>
</dbReference>
<protein>
    <submittedName>
        <fullName evidence="2">Resolvase, N terminal domain</fullName>
    </submittedName>
</protein>
<dbReference type="InterPro" id="IPR036162">
    <property type="entry name" value="Resolvase-like_N_sf"/>
</dbReference>
<evidence type="ECO:0000259" key="1">
    <source>
        <dbReference type="SMART" id="SM00857"/>
    </source>
</evidence>
<name>A0A239KMT5_9FIRM</name>
<dbReference type="InterPro" id="IPR006119">
    <property type="entry name" value="Resolv_N"/>
</dbReference>
<dbReference type="Proteomes" id="UP000198304">
    <property type="component" value="Unassembled WGS sequence"/>
</dbReference>
<organism evidence="2 3">
    <name type="scientific">Anaerovirgula multivorans</name>
    <dbReference type="NCBI Taxonomy" id="312168"/>
    <lineage>
        <taxon>Bacteria</taxon>
        <taxon>Bacillati</taxon>
        <taxon>Bacillota</taxon>
        <taxon>Clostridia</taxon>
        <taxon>Peptostreptococcales</taxon>
        <taxon>Natronincolaceae</taxon>
        <taxon>Anaerovirgula</taxon>
    </lineage>
</organism>
<dbReference type="SUPFAM" id="SSF53041">
    <property type="entry name" value="Resolvase-like"/>
    <property type="match status" value="1"/>
</dbReference>
<proteinExistence type="predicted"/>
<dbReference type="OrthoDB" id="9781670at2"/>
<dbReference type="Gene3D" id="3.40.50.1390">
    <property type="entry name" value="Resolvase, N-terminal catalytic domain"/>
    <property type="match status" value="1"/>
</dbReference>
<dbReference type="EMBL" id="FZOJ01000050">
    <property type="protein sequence ID" value="SNT19365.1"/>
    <property type="molecule type" value="Genomic_DNA"/>
</dbReference>
<sequence length="120" mass="13694">MGLNRVAIYTSANKKPMRGNFIKGDNQLIREYCIYEGSTVVAVYEDIDINSKSIENRTGLRKMLADSKNNLFDEVIVWESIRITKNIQELVEISKILKKNDVILSSMIEPFGFAEMKTVS</sequence>
<dbReference type="Pfam" id="PF00239">
    <property type="entry name" value="Resolvase"/>
    <property type="match status" value="1"/>
</dbReference>
<dbReference type="CDD" id="cd00338">
    <property type="entry name" value="Ser_Recombinase"/>
    <property type="match status" value="1"/>
</dbReference>
<dbReference type="AlphaFoldDB" id="A0A239KMT5"/>
<dbReference type="SMART" id="SM00857">
    <property type="entry name" value="Resolvase"/>
    <property type="match status" value="1"/>
</dbReference>
<evidence type="ECO:0000313" key="3">
    <source>
        <dbReference type="Proteomes" id="UP000198304"/>
    </source>
</evidence>
<feature type="domain" description="Resolvase/invertase-type recombinase catalytic" evidence="1">
    <location>
        <begin position="6"/>
        <end position="120"/>
    </location>
</feature>
<evidence type="ECO:0000313" key="2">
    <source>
        <dbReference type="EMBL" id="SNT19365.1"/>
    </source>
</evidence>
<gene>
    <name evidence="2" type="ORF">SAMN05446037_105018</name>
</gene>
<dbReference type="GO" id="GO:0000150">
    <property type="term" value="F:DNA strand exchange activity"/>
    <property type="evidence" value="ECO:0007669"/>
    <property type="project" value="InterPro"/>
</dbReference>
<dbReference type="RefSeq" id="WP_089285405.1">
    <property type="nucleotide sequence ID" value="NZ_FZOJ01000050.1"/>
</dbReference>
<keyword evidence="3" id="KW-1185">Reference proteome</keyword>
<accession>A0A239KMT5</accession>